<feature type="transmembrane region" description="Helical" evidence="7">
    <location>
        <begin position="343"/>
        <end position="364"/>
    </location>
</feature>
<feature type="transmembrane region" description="Helical" evidence="7">
    <location>
        <begin position="51"/>
        <end position="69"/>
    </location>
</feature>
<feature type="transmembrane region" description="Helical" evidence="7">
    <location>
        <begin position="376"/>
        <end position="399"/>
    </location>
</feature>
<dbReference type="InterPro" id="IPR020846">
    <property type="entry name" value="MFS_dom"/>
</dbReference>
<keyword evidence="4 7" id="KW-1133">Transmembrane helix</keyword>
<dbReference type="InterPro" id="IPR011701">
    <property type="entry name" value="MFS"/>
</dbReference>
<reference evidence="9" key="1">
    <citation type="journal article" date="2022" name="bioRxiv">
        <title>Discovery and biosynthetic assessment of Streptomyces ortus sp nov. isolated from a deep-sea sponge.</title>
        <authorList>
            <person name="Williams S.E."/>
        </authorList>
    </citation>
    <scope>NUCLEOTIDE SEQUENCE</scope>
    <source>
        <strain evidence="9">A15ISP2-DRY2</strain>
    </source>
</reference>
<feature type="transmembrane region" description="Helical" evidence="7">
    <location>
        <begin position="106"/>
        <end position="127"/>
    </location>
</feature>
<dbReference type="Pfam" id="PF07690">
    <property type="entry name" value="MFS_1"/>
    <property type="match status" value="1"/>
</dbReference>
<sequence length="460" mass="47785">MTGTSHQAPVDQAPVDQDSVHQGPVHQDPVHQGSVGGREFRLFWFGETTSLLGNGIAVVALPLVAVITLHADTFVVGMLTSVAYLPWLILGLPAGAWVDRLSRRPVMLVSDAVSFVTFASVPAAAWADVLTVPHLLVAAFTGGCANVFFTTAHRAYLPALLRDEELLAGNARLQGSESTAEVIGPGLAGVLVQAFGAVAGLLANALSFVVSWLCLRAIRTTEPPPLPSPALRRRRLRTEVGDGLRFLFRDPVLRTLAVFSAVSNIALTGLSSIEVAFLVRTVGVGEAVLGAVLTLCGLGGVLGVVLSHPVSRRFGTARAALAFQLCAAPFTLLFPLTGPGAGLAFFVVGGVGGGAGVVAASIITDTFRQRYCPPDLIGRISASAAVISFGAIAVGGLLGGALGELFGVRETLWAMSGLQVLSTAILLFSPIRKMRDFPESERAILTAGTEAAVEAEKAVS</sequence>
<feature type="transmembrane region" description="Helical" evidence="7">
    <location>
        <begin position="194"/>
        <end position="215"/>
    </location>
</feature>
<evidence type="ECO:0000313" key="10">
    <source>
        <dbReference type="Proteomes" id="UP001165590"/>
    </source>
</evidence>
<evidence type="ECO:0000313" key="9">
    <source>
        <dbReference type="EMBL" id="MCX4237077.1"/>
    </source>
</evidence>
<dbReference type="InterPro" id="IPR036259">
    <property type="entry name" value="MFS_trans_sf"/>
</dbReference>
<dbReference type="PANTHER" id="PTHR23513:SF6">
    <property type="entry name" value="MAJOR FACILITATOR SUPERFAMILY ASSOCIATED DOMAIN-CONTAINING PROTEIN"/>
    <property type="match status" value="1"/>
</dbReference>
<comment type="subcellular location">
    <subcellularLocation>
        <location evidence="1">Cell membrane</location>
        <topology evidence="1">Multi-pass membrane protein</topology>
    </subcellularLocation>
</comment>
<evidence type="ECO:0000256" key="7">
    <source>
        <dbReference type="SAM" id="Phobius"/>
    </source>
</evidence>
<dbReference type="PROSITE" id="PS50850">
    <property type="entry name" value="MFS"/>
    <property type="match status" value="1"/>
</dbReference>
<dbReference type="Gene3D" id="1.20.1250.20">
    <property type="entry name" value="MFS general substrate transporter like domains"/>
    <property type="match status" value="1"/>
</dbReference>
<dbReference type="SUPFAM" id="SSF103473">
    <property type="entry name" value="MFS general substrate transporter"/>
    <property type="match status" value="1"/>
</dbReference>
<feature type="transmembrane region" description="Helical" evidence="7">
    <location>
        <begin position="255"/>
        <end position="281"/>
    </location>
</feature>
<evidence type="ECO:0000256" key="4">
    <source>
        <dbReference type="ARBA" id="ARBA00022989"/>
    </source>
</evidence>
<proteinExistence type="predicted"/>
<keyword evidence="2" id="KW-1003">Cell membrane</keyword>
<keyword evidence="3 7" id="KW-0812">Transmembrane</keyword>
<feature type="transmembrane region" description="Helical" evidence="7">
    <location>
        <begin position="319"/>
        <end position="337"/>
    </location>
</feature>
<feature type="domain" description="Major facilitator superfamily (MFS) profile" evidence="8">
    <location>
        <begin position="252"/>
        <end position="460"/>
    </location>
</feature>
<feature type="transmembrane region" description="Helical" evidence="7">
    <location>
        <begin position="287"/>
        <end position="307"/>
    </location>
</feature>
<dbReference type="EMBL" id="JAIFZO010000002">
    <property type="protein sequence ID" value="MCX4237077.1"/>
    <property type="molecule type" value="Genomic_DNA"/>
</dbReference>
<comment type="caution">
    <text evidence="9">The sequence shown here is derived from an EMBL/GenBank/DDBJ whole genome shotgun (WGS) entry which is preliminary data.</text>
</comment>
<name>A0ABT3VBS7_9ACTN</name>
<evidence type="ECO:0000256" key="2">
    <source>
        <dbReference type="ARBA" id="ARBA00022475"/>
    </source>
</evidence>
<dbReference type="CDD" id="cd06173">
    <property type="entry name" value="MFS_MefA_like"/>
    <property type="match status" value="1"/>
</dbReference>
<organism evidence="9 10">
    <name type="scientific">Streptomyces ortus</name>
    <dbReference type="NCBI Taxonomy" id="2867268"/>
    <lineage>
        <taxon>Bacteria</taxon>
        <taxon>Bacillati</taxon>
        <taxon>Actinomycetota</taxon>
        <taxon>Actinomycetes</taxon>
        <taxon>Kitasatosporales</taxon>
        <taxon>Streptomycetaceae</taxon>
        <taxon>Streptomyces</taxon>
    </lineage>
</organism>
<evidence type="ECO:0000256" key="3">
    <source>
        <dbReference type="ARBA" id="ARBA00022692"/>
    </source>
</evidence>
<gene>
    <name evidence="9" type="ORF">K3769_30780</name>
</gene>
<feature type="transmembrane region" description="Helical" evidence="7">
    <location>
        <begin position="75"/>
        <end position="94"/>
    </location>
</feature>
<dbReference type="PANTHER" id="PTHR23513">
    <property type="entry name" value="INTEGRAL MEMBRANE EFFLUX PROTEIN-RELATED"/>
    <property type="match status" value="1"/>
</dbReference>
<evidence type="ECO:0000256" key="1">
    <source>
        <dbReference type="ARBA" id="ARBA00004651"/>
    </source>
</evidence>
<dbReference type="Proteomes" id="UP001165590">
    <property type="component" value="Unassembled WGS sequence"/>
</dbReference>
<protein>
    <submittedName>
        <fullName evidence="9">MFS transporter</fullName>
    </submittedName>
</protein>
<dbReference type="RefSeq" id="WP_267029516.1">
    <property type="nucleotide sequence ID" value="NZ_JAIFZO010000002.1"/>
</dbReference>
<evidence type="ECO:0000256" key="6">
    <source>
        <dbReference type="SAM" id="MobiDB-lite"/>
    </source>
</evidence>
<evidence type="ECO:0000256" key="5">
    <source>
        <dbReference type="ARBA" id="ARBA00023136"/>
    </source>
</evidence>
<keyword evidence="5 7" id="KW-0472">Membrane</keyword>
<feature type="region of interest" description="Disordered" evidence="6">
    <location>
        <begin position="1"/>
        <end position="33"/>
    </location>
</feature>
<feature type="transmembrane region" description="Helical" evidence="7">
    <location>
        <begin position="411"/>
        <end position="428"/>
    </location>
</feature>
<accession>A0ABT3VBS7</accession>
<keyword evidence="10" id="KW-1185">Reference proteome</keyword>
<evidence type="ECO:0000259" key="8">
    <source>
        <dbReference type="PROSITE" id="PS50850"/>
    </source>
</evidence>